<dbReference type="Proteomes" id="UP000789901">
    <property type="component" value="Unassembled WGS sequence"/>
</dbReference>
<protein>
    <submittedName>
        <fullName evidence="1">18391_t:CDS:1</fullName>
    </submittedName>
</protein>
<sequence>MLQIEILNYAVTESNFQHFCSLRIICKKWNTFIPLTVHKAVISMLNSELSPIYDDCTKTFTFLFDNPDDDISEPLNNYKISENWPFPTQHGIELTELDSQSSGGTTKLSVDLLEIQLFEYS</sequence>
<comment type="caution">
    <text evidence="1">The sequence shown here is derived from an EMBL/GenBank/DDBJ whole genome shotgun (WGS) entry which is preliminary data.</text>
</comment>
<reference evidence="1 2" key="1">
    <citation type="submission" date="2021-06" db="EMBL/GenBank/DDBJ databases">
        <authorList>
            <person name="Kallberg Y."/>
            <person name="Tangrot J."/>
            <person name="Rosling A."/>
        </authorList>
    </citation>
    <scope>NUCLEOTIDE SEQUENCE [LARGE SCALE GENOMIC DNA]</scope>
    <source>
        <strain evidence="1 2">120-4 pot B 10/14</strain>
    </source>
</reference>
<accession>A0ABN7V826</accession>
<name>A0ABN7V826_GIGMA</name>
<keyword evidence="2" id="KW-1185">Reference proteome</keyword>
<organism evidence="1 2">
    <name type="scientific">Gigaspora margarita</name>
    <dbReference type="NCBI Taxonomy" id="4874"/>
    <lineage>
        <taxon>Eukaryota</taxon>
        <taxon>Fungi</taxon>
        <taxon>Fungi incertae sedis</taxon>
        <taxon>Mucoromycota</taxon>
        <taxon>Glomeromycotina</taxon>
        <taxon>Glomeromycetes</taxon>
        <taxon>Diversisporales</taxon>
        <taxon>Gigasporaceae</taxon>
        <taxon>Gigaspora</taxon>
    </lineage>
</organism>
<gene>
    <name evidence="1" type="ORF">GMARGA_LOCUS15510</name>
</gene>
<evidence type="ECO:0000313" key="2">
    <source>
        <dbReference type="Proteomes" id="UP000789901"/>
    </source>
</evidence>
<proteinExistence type="predicted"/>
<dbReference type="EMBL" id="CAJVQB010010706">
    <property type="protein sequence ID" value="CAG8742204.1"/>
    <property type="molecule type" value="Genomic_DNA"/>
</dbReference>
<evidence type="ECO:0000313" key="1">
    <source>
        <dbReference type="EMBL" id="CAG8742204.1"/>
    </source>
</evidence>